<gene>
    <name evidence="2" type="ORF">JOQ06_017761</name>
</gene>
<evidence type="ECO:0000313" key="3">
    <source>
        <dbReference type="Proteomes" id="UP001219934"/>
    </source>
</evidence>
<dbReference type="Proteomes" id="UP001219934">
    <property type="component" value="Unassembled WGS sequence"/>
</dbReference>
<accession>A0AAD6A968</accession>
<comment type="caution">
    <text evidence="2">The sequence shown here is derived from an EMBL/GenBank/DDBJ whole genome shotgun (WGS) entry which is preliminary data.</text>
</comment>
<keyword evidence="3" id="KW-1185">Reference proteome</keyword>
<dbReference type="AlphaFoldDB" id="A0AAD6A968"/>
<protein>
    <submittedName>
        <fullName evidence="2">Uncharacterized protein</fullName>
    </submittedName>
</protein>
<dbReference type="GO" id="GO:0051726">
    <property type="term" value="P:regulation of cell cycle"/>
    <property type="evidence" value="ECO:0007669"/>
    <property type="project" value="TreeGrafter"/>
</dbReference>
<dbReference type="PANTHER" id="PTHR15154">
    <property type="entry name" value="HAMARTIN"/>
    <property type="match status" value="1"/>
</dbReference>
<feature type="region of interest" description="Disordered" evidence="1">
    <location>
        <begin position="344"/>
        <end position="363"/>
    </location>
</feature>
<dbReference type="GO" id="GO:0033596">
    <property type="term" value="C:TSC1-TSC2 complex"/>
    <property type="evidence" value="ECO:0007669"/>
    <property type="project" value="TreeGrafter"/>
</dbReference>
<evidence type="ECO:0000313" key="2">
    <source>
        <dbReference type="EMBL" id="KAJ4920498.1"/>
    </source>
</evidence>
<sequence>MSNQQLSIGELLLSLDSSELQEAELVRAAVNQQLSSDRGGAVLSSLPLLEKLNEALSRSGSRLPAVTLLGHMIRKQPPWVHTVSRSPLLCSLLRHLKAGKQHIYDFFDVFGRLASWSYRNPGQVPVEHLVHLQAGVYSLFHRLYGMFPCNFMSYLRLHYSMKENLDVFQEVVKPMLEHVRVHPELVTGTQDYELDPSRWRCYEVHDIVIECSRVSLDPLESSCEEDAYSSLREPPPSPSPLPHLSLSQDTLLAESIQPIPEEQGRGQSDDITTEGDQLIITCAEGSPTPSYEPLFELALPRAASLFIGRKTQEALERILDQLIVHGHDAHHHLSRRLSAVSRSVDRSNFGGKQQSMKSKGTDTNRRTNIITCCY</sequence>
<dbReference type="Pfam" id="PF04388">
    <property type="entry name" value="Hamartin"/>
    <property type="match status" value="3"/>
</dbReference>
<dbReference type="InterPro" id="IPR007483">
    <property type="entry name" value="Hamartin"/>
</dbReference>
<dbReference type="GO" id="GO:0008285">
    <property type="term" value="P:negative regulation of cell population proliferation"/>
    <property type="evidence" value="ECO:0007669"/>
    <property type="project" value="TreeGrafter"/>
</dbReference>
<proteinExistence type="predicted"/>
<reference evidence="2" key="1">
    <citation type="submission" date="2022-11" db="EMBL/GenBank/DDBJ databases">
        <title>Chromosome-level genome of Pogonophryne albipinna.</title>
        <authorList>
            <person name="Jo E."/>
        </authorList>
    </citation>
    <scope>NUCLEOTIDE SEQUENCE</scope>
    <source>
        <strain evidence="2">SGF0006</strain>
        <tissue evidence="2">Muscle</tissue>
    </source>
</reference>
<feature type="region of interest" description="Disordered" evidence="1">
    <location>
        <begin position="225"/>
        <end position="245"/>
    </location>
</feature>
<name>A0AAD6A968_9TELE</name>
<dbReference type="GO" id="GO:0032007">
    <property type="term" value="P:negative regulation of TOR signaling"/>
    <property type="evidence" value="ECO:0007669"/>
    <property type="project" value="TreeGrafter"/>
</dbReference>
<evidence type="ECO:0000256" key="1">
    <source>
        <dbReference type="SAM" id="MobiDB-lite"/>
    </source>
</evidence>
<dbReference type="EMBL" id="JAPTMU010000192">
    <property type="protein sequence ID" value="KAJ4920498.1"/>
    <property type="molecule type" value="Genomic_DNA"/>
</dbReference>
<dbReference type="PANTHER" id="PTHR15154:SF2">
    <property type="entry name" value="HAMARTIN"/>
    <property type="match status" value="1"/>
</dbReference>
<organism evidence="2 3">
    <name type="scientific">Pogonophryne albipinna</name>
    <dbReference type="NCBI Taxonomy" id="1090488"/>
    <lineage>
        <taxon>Eukaryota</taxon>
        <taxon>Metazoa</taxon>
        <taxon>Chordata</taxon>
        <taxon>Craniata</taxon>
        <taxon>Vertebrata</taxon>
        <taxon>Euteleostomi</taxon>
        <taxon>Actinopterygii</taxon>
        <taxon>Neopterygii</taxon>
        <taxon>Teleostei</taxon>
        <taxon>Neoteleostei</taxon>
        <taxon>Acanthomorphata</taxon>
        <taxon>Eupercaria</taxon>
        <taxon>Perciformes</taxon>
        <taxon>Notothenioidei</taxon>
        <taxon>Pogonophryne</taxon>
    </lineage>
</organism>